<sequence>MIDTLFPILLLESLVNFRQQDIFSNEKFDHDDLLNSPRYLLSAHHSSNFQTGRNNSTLVGKRGGCSSRLHSYCALRLVYKQISPGHIYARLLSVLTRRPHGRNDCPPQSSPTQYMAQDNICPTP</sequence>
<reference evidence="2 3" key="1">
    <citation type="journal article" date="2019" name="Sci. Rep.">
        <title>Orb-weaving spider Araneus ventricosus genome elucidates the spidroin gene catalogue.</title>
        <authorList>
            <person name="Kono N."/>
            <person name="Nakamura H."/>
            <person name="Ohtoshi R."/>
            <person name="Moran D.A.P."/>
            <person name="Shinohara A."/>
            <person name="Yoshida Y."/>
            <person name="Fujiwara M."/>
            <person name="Mori M."/>
            <person name="Tomita M."/>
            <person name="Arakawa K."/>
        </authorList>
    </citation>
    <scope>NUCLEOTIDE SEQUENCE [LARGE SCALE GENOMIC DNA]</scope>
</reference>
<keyword evidence="3" id="KW-1185">Reference proteome</keyword>
<evidence type="ECO:0000256" key="1">
    <source>
        <dbReference type="SAM" id="MobiDB-lite"/>
    </source>
</evidence>
<dbReference type="AlphaFoldDB" id="A0A4Y2GYK8"/>
<proteinExistence type="predicted"/>
<dbReference type="EMBL" id="BGPR01001599">
    <property type="protein sequence ID" value="GBM57588.1"/>
    <property type="molecule type" value="Genomic_DNA"/>
</dbReference>
<dbReference type="Proteomes" id="UP000499080">
    <property type="component" value="Unassembled WGS sequence"/>
</dbReference>
<feature type="region of interest" description="Disordered" evidence="1">
    <location>
        <begin position="100"/>
        <end position="124"/>
    </location>
</feature>
<gene>
    <name evidence="2" type="ORF">AVEN_85452_1</name>
</gene>
<organism evidence="2 3">
    <name type="scientific">Araneus ventricosus</name>
    <name type="common">Orbweaver spider</name>
    <name type="synonym">Epeira ventricosa</name>
    <dbReference type="NCBI Taxonomy" id="182803"/>
    <lineage>
        <taxon>Eukaryota</taxon>
        <taxon>Metazoa</taxon>
        <taxon>Ecdysozoa</taxon>
        <taxon>Arthropoda</taxon>
        <taxon>Chelicerata</taxon>
        <taxon>Arachnida</taxon>
        <taxon>Araneae</taxon>
        <taxon>Araneomorphae</taxon>
        <taxon>Entelegynae</taxon>
        <taxon>Araneoidea</taxon>
        <taxon>Araneidae</taxon>
        <taxon>Araneus</taxon>
    </lineage>
</organism>
<accession>A0A4Y2GYK8</accession>
<protein>
    <submittedName>
        <fullName evidence="2">Uncharacterized protein</fullName>
    </submittedName>
</protein>
<comment type="caution">
    <text evidence="2">The sequence shown here is derived from an EMBL/GenBank/DDBJ whole genome shotgun (WGS) entry which is preliminary data.</text>
</comment>
<evidence type="ECO:0000313" key="2">
    <source>
        <dbReference type="EMBL" id="GBM57588.1"/>
    </source>
</evidence>
<feature type="compositionally biased region" description="Polar residues" evidence="1">
    <location>
        <begin position="106"/>
        <end position="124"/>
    </location>
</feature>
<evidence type="ECO:0000313" key="3">
    <source>
        <dbReference type="Proteomes" id="UP000499080"/>
    </source>
</evidence>
<name>A0A4Y2GYK8_ARAVE</name>